<organism evidence="4 5">
    <name type="scientific">Megasphaera intestinihominis</name>
    <dbReference type="NCBI Taxonomy" id="3133159"/>
    <lineage>
        <taxon>Bacteria</taxon>
        <taxon>Bacillati</taxon>
        <taxon>Bacillota</taxon>
        <taxon>Negativicutes</taxon>
        <taxon>Veillonellales</taxon>
        <taxon>Veillonellaceae</taxon>
        <taxon>Megasphaera</taxon>
    </lineage>
</organism>
<reference evidence="4 5" key="1">
    <citation type="submission" date="2024-03" db="EMBL/GenBank/DDBJ databases">
        <title>Human intestinal bacterial collection.</title>
        <authorList>
            <person name="Pauvert C."/>
            <person name="Hitch T.C.A."/>
            <person name="Clavel T."/>
        </authorList>
    </citation>
    <scope>NUCLEOTIDE SEQUENCE [LARGE SCALE GENOMIC DNA]</scope>
    <source>
        <strain evidence="4 5">CLA-AA-H81</strain>
    </source>
</reference>
<dbReference type="Pfam" id="PF09588">
    <property type="entry name" value="YqaJ"/>
    <property type="match status" value="1"/>
</dbReference>
<feature type="coiled-coil region" evidence="1">
    <location>
        <begin position="227"/>
        <end position="254"/>
    </location>
</feature>
<evidence type="ECO:0000313" key="5">
    <source>
        <dbReference type="Proteomes" id="UP001433088"/>
    </source>
</evidence>
<dbReference type="InterPro" id="IPR017482">
    <property type="entry name" value="Lambda-type_endonuclease"/>
</dbReference>
<dbReference type="InterPro" id="IPR051703">
    <property type="entry name" value="NF-kappa-B_Signaling_Reg"/>
</dbReference>
<keyword evidence="5" id="KW-1185">Reference proteome</keyword>
<evidence type="ECO:0000256" key="2">
    <source>
        <dbReference type="SAM" id="MobiDB-lite"/>
    </source>
</evidence>
<feature type="domain" description="YqaJ viral recombinase" evidence="3">
    <location>
        <begin position="18"/>
        <end position="151"/>
    </location>
</feature>
<dbReference type="PANTHER" id="PTHR46609:SF6">
    <property type="entry name" value="EXONUCLEASE, PHAGE-TYPE_RECB, C-TERMINAL DOMAIN-CONTAINING PROTEIN-RELATED"/>
    <property type="match status" value="1"/>
</dbReference>
<accession>A0ABV1CY67</accession>
<evidence type="ECO:0000259" key="3">
    <source>
        <dbReference type="Pfam" id="PF09588"/>
    </source>
</evidence>
<dbReference type="Proteomes" id="UP001433088">
    <property type="component" value="Unassembled WGS sequence"/>
</dbReference>
<sequence length="311" mass="35321">MDAELIMTVQDGTNRDAWLKLRTMGIGGSDAGTIVGDNPWKSPYALWLEKTGQLVPEDISGTDPVYWGTTLEDIVAREFTKRTGKRVRRCGTMQSNDVPWMLANVDRLVIGEKAGLECKTTNAFNVKAWEDDGLPNSYYWQCQHYMMVTGLPTWYIAVLIGGQHYDYKCIPRNDDDIDYLAQKEEEFWYMVQTMTPPPIDGSRSTTEAIQDQYPGGQTEPVELPKEAADALALIDNAKAERKRLDDVIMTQENVIKCLMGDDEIATIGDRKVTWKNQKGRITVDTKKLKKEFPDVYEACMKQGKPTRRFLV</sequence>
<evidence type="ECO:0000256" key="1">
    <source>
        <dbReference type="SAM" id="Coils"/>
    </source>
</evidence>
<dbReference type="Gene3D" id="3.90.320.10">
    <property type="match status" value="1"/>
</dbReference>
<comment type="caution">
    <text evidence="4">The sequence shown here is derived from an EMBL/GenBank/DDBJ whole genome shotgun (WGS) entry which is preliminary data.</text>
</comment>
<dbReference type="InterPro" id="IPR011604">
    <property type="entry name" value="PDDEXK-like_dom_sf"/>
</dbReference>
<gene>
    <name evidence="4" type="ORF">WMO23_10145</name>
</gene>
<dbReference type="InterPro" id="IPR019080">
    <property type="entry name" value="YqaJ_viral_recombinase"/>
</dbReference>
<feature type="region of interest" description="Disordered" evidence="2">
    <location>
        <begin position="199"/>
        <end position="220"/>
    </location>
</feature>
<name>A0ABV1CY67_9FIRM</name>
<dbReference type="PANTHER" id="PTHR46609">
    <property type="entry name" value="EXONUCLEASE, PHAGE-TYPE/RECB, C-TERMINAL DOMAIN-CONTAINING PROTEIN"/>
    <property type="match status" value="1"/>
</dbReference>
<evidence type="ECO:0000313" key="4">
    <source>
        <dbReference type="EMBL" id="MEQ2423084.1"/>
    </source>
</evidence>
<dbReference type="EMBL" id="JBBMEU010000079">
    <property type="protein sequence ID" value="MEQ2423084.1"/>
    <property type="molecule type" value="Genomic_DNA"/>
</dbReference>
<dbReference type="NCBIfam" id="TIGR03033">
    <property type="entry name" value="phage_rel_nuc"/>
    <property type="match status" value="1"/>
</dbReference>
<proteinExistence type="predicted"/>
<dbReference type="InterPro" id="IPR011335">
    <property type="entry name" value="Restrct_endonuc-II-like"/>
</dbReference>
<dbReference type="RefSeq" id="WP_349173984.1">
    <property type="nucleotide sequence ID" value="NZ_JBBMEU010000079.1"/>
</dbReference>
<dbReference type="SUPFAM" id="SSF52980">
    <property type="entry name" value="Restriction endonuclease-like"/>
    <property type="match status" value="1"/>
</dbReference>
<keyword evidence="1" id="KW-0175">Coiled coil</keyword>
<protein>
    <submittedName>
        <fullName evidence="4">YqaJ viral recombinase family protein</fullName>
    </submittedName>
</protein>